<dbReference type="RefSeq" id="WP_095279142.1">
    <property type="nucleotide sequence ID" value="NZ_NQMN01000002.1"/>
</dbReference>
<reference evidence="1" key="1">
    <citation type="submission" date="2017-08" db="EMBL/GenBank/DDBJ databases">
        <authorList>
            <person name="Alvarez-Ponce D."/>
            <person name="Weitzman C.L."/>
            <person name="Tillett R.L."/>
            <person name="Sandmeier F.C."/>
            <person name="Tracy C.R."/>
        </authorList>
    </citation>
    <scope>NUCLEOTIDE SEQUENCE [LARGE SCALE GENOMIC DNA]</scope>
    <source>
        <strain evidence="1">PS6</strain>
    </source>
</reference>
<evidence type="ECO:0000313" key="2">
    <source>
        <dbReference type="Proteomes" id="UP000217033"/>
    </source>
</evidence>
<evidence type="ECO:0008006" key="3">
    <source>
        <dbReference type="Google" id="ProtNLM"/>
    </source>
</evidence>
<accession>A0ABX4H4E6</accession>
<dbReference type="InterPro" id="IPR025247">
    <property type="entry name" value="EcoRI-like_methylase"/>
</dbReference>
<name>A0ABX4H4E6_9BACT</name>
<dbReference type="PROSITE" id="PS00092">
    <property type="entry name" value="N6_MTASE"/>
    <property type="match status" value="1"/>
</dbReference>
<dbReference type="Pfam" id="PF13651">
    <property type="entry name" value="EcoRI_methylase"/>
    <property type="match status" value="1"/>
</dbReference>
<dbReference type="Proteomes" id="UP000217033">
    <property type="component" value="Unassembled WGS sequence"/>
</dbReference>
<keyword evidence="2" id="KW-1185">Reference proteome</keyword>
<proteinExistence type="predicted"/>
<dbReference type="InterPro" id="IPR002052">
    <property type="entry name" value="DNA_methylase_N6_adenine_CS"/>
</dbReference>
<evidence type="ECO:0000313" key="1">
    <source>
        <dbReference type="EMBL" id="PAF54767.1"/>
    </source>
</evidence>
<sequence>MGNEHLSKAKNLKNDEFYTQYDDIQNEVNYYYEYDPNVFRDKVIFLPCDDPEWSNFTKFFAINFEKFGIKKLISTSYAHSSKKVNFSYQQTLFEEESPQFDYDKSQTRGKIFTLTREKNNKKIDYNDLKWKYLEGDGDFRSKECVELIKKSDIVITNPPFSLFREFISHIFRHNKKFLIIGSKLAAKNKDMFPLIKEDKVWLGRTSAKKFYIFIENEKHYTSKINGLTRWFTNLEHGLRHEKLKLLTMQENLIYDKRLIKAIREAGQRSRAEKQQLQYLKYDNYNDVIDVPVVSAIPSDYDGVMGVPITFLDKYNPEQFELLGIMNTGEKNVGYRKPDSPHGRAVINGVEQYLRVLIRKKPEN</sequence>
<comment type="caution">
    <text evidence="1">The sequence shown here is derived from an EMBL/GenBank/DDBJ whole genome shotgun (WGS) entry which is preliminary data.</text>
</comment>
<protein>
    <recommendedName>
        <fullName evidence="3">DNA methyltransferase</fullName>
    </recommendedName>
</protein>
<gene>
    <name evidence="1" type="ORF">CJF60_03450</name>
</gene>
<organism evidence="1 2">
    <name type="scientific">Mycoplasmopsis agassizii</name>
    <dbReference type="NCBI Taxonomy" id="33922"/>
    <lineage>
        <taxon>Bacteria</taxon>
        <taxon>Bacillati</taxon>
        <taxon>Mycoplasmatota</taxon>
        <taxon>Mycoplasmoidales</taxon>
        <taxon>Metamycoplasmataceae</taxon>
        <taxon>Mycoplasmopsis</taxon>
    </lineage>
</organism>
<dbReference type="EMBL" id="NQMN01000002">
    <property type="protein sequence ID" value="PAF54767.1"/>
    <property type="molecule type" value="Genomic_DNA"/>
</dbReference>